<dbReference type="OrthoDB" id="10658767at2759"/>
<organism evidence="3 4">
    <name type="scientific">Cryptotermes secundus</name>
    <dbReference type="NCBI Taxonomy" id="105785"/>
    <lineage>
        <taxon>Eukaryota</taxon>
        <taxon>Metazoa</taxon>
        <taxon>Ecdysozoa</taxon>
        <taxon>Arthropoda</taxon>
        <taxon>Hexapoda</taxon>
        <taxon>Insecta</taxon>
        <taxon>Pterygota</taxon>
        <taxon>Neoptera</taxon>
        <taxon>Polyneoptera</taxon>
        <taxon>Dictyoptera</taxon>
        <taxon>Blattodea</taxon>
        <taxon>Blattoidea</taxon>
        <taxon>Termitoidae</taxon>
        <taxon>Kalotermitidae</taxon>
        <taxon>Cryptotermitinae</taxon>
        <taxon>Cryptotermes</taxon>
    </lineage>
</organism>
<accession>A0A2J7QUF3</accession>
<evidence type="ECO:0000256" key="2">
    <source>
        <dbReference type="SAM" id="SignalP"/>
    </source>
</evidence>
<feature type="compositionally biased region" description="Low complexity" evidence="1">
    <location>
        <begin position="30"/>
        <end position="43"/>
    </location>
</feature>
<dbReference type="Proteomes" id="UP000235965">
    <property type="component" value="Unassembled WGS sequence"/>
</dbReference>
<evidence type="ECO:0000313" key="4">
    <source>
        <dbReference type="Proteomes" id="UP000235965"/>
    </source>
</evidence>
<feature type="chain" id="PRO_5014360024" evidence="2">
    <location>
        <begin position="25"/>
        <end position="351"/>
    </location>
</feature>
<feature type="compositionally biased region" description="Basic and acidic residues" evidence="1">
    <location>
        <begin position="57"/>
        <end position="69"/>
    </location>
</feature>
<dbReference type="AlphaFoldDB" id="A0A2J7QUF3"/>
<gene>
    <name evidence="3" type="ORF">B7P43_G00733</name>
</gene>
<name>A0A2J7QUF3_9NEOP</name>
<sequence length="351" mass="37752">MNLHTAGGAVCFLLVCTVSLHVHSAPTEGSASTQQTASSDSVSPLTVGPLQTSTLPGDKEQLPKDDTKAKRAISSSSDESDEGEDDITSATGPKHEPVTRRRSLSSISSDRDSDSDSDSSSNEEGAKYVNRRSADDDSSNENEETGEDTATDCASEPSASSHDEDDGSTEEAADDPPSDSRRRREAESNEREKREANDDSDEDVDGGLTKEAAVVSPIRRRRAPQGKEDEDISTKEPINYDDTVMDPIGDRKRESSSPRTRRRREVDTSTVSSVAGSPVLVVAPSNVPVKEIPKQLNQTLETLKDRIDHFEDEATAGEPTVQSVGVIAGASTRQDKDTIIHTISSAQYIVH</sequence>
<dbReference type="STRING" id="105785.A0A2J7QUF3"/>
<protein>
    <submittedName>
        <fullName evidence="3">Uncharacterized protein</fullName>
    </submittedName>
</protein>
<dbReference type="EMBL" id="NEVH01011186">
    <property type="protein sequence ID" value="PNF32213.1"/>
    <property type="molecule type" value="Genomic_DNA"/>
</dbReference>
<feature type="compositionally biased region" description="Acidic residues" evidence="1">
    <location>
        <begin position="78"/>
        <end position="87"/>
    </location>
</feature>
<reference evidence="3 4" key="1">
    <citation type="submission" date="2017-12" db="EMBL/GenBank/DDBJ databases">
        <title>Hemimetabolous genomes reveal molecular basis of termite eusociality.</title>
        <authorList>
            <person name="Harrison M.C."/>
            <person name="Jongepier E."/>
            <person name="Robertson H.M."/>
            <person name="Arning N."/>
            <person name="Bitard-Feildel T."/>
            <person name="Chao H."/>
            <person name="Childers C.P."/>
            <person name="Dinh H."/>
            <person name="Doddapaneni H."/>
            <person name="Dugan S."/>
            <person name="Gowin J."/>
            <person name="Greiner C."/>
            <person name="Han Y."/>
            <person name="Hu H."/>
            <person name="Hughes D.S.T."/>
            <person name="Huylmans A.-K."/>
            <person name="Kemena C."/>
            <person name="Kremer L.P.M."/>
            <person name="Lee S.L."/>
            <person name="Lopez-Ezquerra A."/>
            <person name="Mallet L."/>
            <person name="Monroy-Kuhn J.M."/>
            <person name="Moser A."/>
            <person name="Murali S.C."/>
            <person name="Muzny D.M."/>
            <person name="Otani S."/>
            <person name="Piulachs M.-D."/>
            <person name="Poelchau M."/>
            <person name="Qu J."/>
            <person name="Schaub F."/>
            <person name="Wada-Katsumata A."/>
            <person name="Worley K.C."/>
            <person name="Xie Q."/>
            <person name="Ylla G."/>
            <person name="Poulsen M."/>
            <person name="Gibbs R.A."/>
            <person name="Schal C."/>
            <person name="Richards S."/>
            <person name="Belles X."/>
            <person name="Korb J."/>
            <person name="Bornberg-Bauer E."/>
        </authorList>
    </citation>
    <scope>NUCLEOTIDE SEQUENCE [LARGE SCALE GENOMIC DNA]</scope>
    <source>
        <tissue evidence="3">Whole body</tissue>
    </source>
</reference>
<feature type="region of interest" description="Disordered" evidence="1">
    <location>
        <begin position="28"/>
        <end position="277"/>
    </location>
</feature>
<keyword evidence="4" id="KW-1185">Reference proteome</keyword>
<feature type="signal peptide" evidence="2">
    <location>
        <begin position="1"/>
        <end position="24"/>
    </location>
</feature>
<keyword evidence="2" id="KW-0732">Signal</keyword>
<evidence type="ECO:0000256" key="1">
    <source>
        <dbReference type="SAM" id="MobiDB-lite"/>
    </source>
</evidence>
<feature type="compositionally biased region" description="Acidic residues" evidence="1">
    <location>
        <begin position="136"/>
        <end position="150"/>
    </location>
</feature>
<feature type="compositionally biased region" description="Basic and acidic residues" evidence="1">
    <location>
        <begin position="178"/>
        <end position="197"/>
    </location>
</feature>
<feature type="compositionally biased region" description="Acidic residues" evidence="1">
    <location>
        <begin position="163"/>
        <end position="177"/>
    </location>
</feature>
<proteinExistence type="predicted"/>
<evidence type="ECO:0000313" key="3">
    <source>
        <dbReference type="EMBL" id="PNF32213.1"/>
    </source>
</evidence>
<dbReference type="InParanoid" id="A0A2J7QUF3"/>
<comment type="caution">
    <text evidence="3">The sequence shown here is derived from an EMBL/GenBank/DDBJ whole genome shotgun (WGS) entry which is preliminary data.</text>
</comment>